<keyword evidence="5" id="KW-1185">Reference proteome</keyword>
<protein>
    <recommendedName>
        <fullName evidence="3">Bacteriophage T5 Orf172 DNA-binding domain-containing protein</fullName>
    </recommendedName>
</protein>
<organism evidence="4 5">
    <name type="scientific">Eubacterium ramulus ATCC 29099</name>
    <dbReference type="NCBI Taxonomy" id="1256908"/>
    <lineage>
        <taxon>Bacteria</taxon>
        <taxon>Bacillati</taxon>
        <taxon>Bacillota</taxon>
        <taxon>Clostridia</taxon>
        <taxon>Eubacteriales</taxon>
        <taxon>Eubacteriaceae</taxon>
        <taxon>Eubacterium</taxon>
    </lineage>
</organism>
<feature type="coiled-coil region" evidence="1">
    <location>
        <begin position="304"/>
        <end position="381"/>
    </location>
</feature>
<feature type="region of interest" description="Disordered" evidence="2">
    <location>
        <begin position="505"/>
        <end position="528"/>
    </location>
</feature>
<dbReference type="eggNOG" id="COG1196">
    <property type="taxonomic scope" value="Bacteria"/>
</dbReference>
<evidence type="ECO:0000313" key="4">
    <source>
        <dbReference type="EMBL" id="ERK50581.1"/>
    </source>
</evidence>
<keyword evidence="1" id="KW-0175">Coiled coil</keyword>
<evidence type="ECO:0000256" key="1">
    <source>
        <dbReference type="SAM" id="Coils"/>
    </source>
</evidence>
<feature type="domain" description="Bacteriophage T5 Orf172 DNA-binding" evidence="3">
    <location>
        <begin position="404"/>
        <end position="487"/>
    </location>
</feature>
<reference evidence="4 5" key="1">
    <citation type="submission" date="2013-06" db="EMBL/GenBank/DDBJ databases">
        <authorList>
            <person name="Weinstock G."/>
            <person name="Sodergren E."/>
            <person name="Lobos E.A."/>
            <person name="Fulton L."/>
            <person name="Fulton R."/>
            <person name="Courtney L."/>
            <person name="Fronick C."/>
            <person name="O'Laughlin M."/>
            <person name="Godfrey J."/>
            <person name="Wilson R.M."/>
            <person name="Miner T."/>
            <person name="Farmer C."/>
            <person name="Delehaunty K."/>
            <person name="Cordes M."/>
            <person name="Minx P."/>
            <person name="Tomlinson C."/>
            <person name="Chen J."/>
            <person name="Wollam A."/>
            <person name="Pepin K.H."/>
            <person name="Bhonagiri V."/>
            <person name="Zhang X."/>
            <person name="Warren W."/>
            <person name="Mitreva M."/>
            <person name="Mardis E.R."/>
            <person name="Wilson R.K."/>
        </authorList>
    </citation>
    <scope>NUCLEOTIDE SEQUENCE [LARGE SCALE GENOMIC DNA]</scope>
    <source>
        <strain evidence="4 5">ATCC 29099</strain>
    </source>
</reference>
<feature type="compositionally biased region" description="Polar residues" evidence="2">
    <location>
        <begin position="505"/>
        <end position="516"/>
    </location>
</feature>
<gene>
    <name evidence="4" type="ORF">HMPREF0373_00641</name>
</gene>
<dbReference type="EMBL" id="AWVJ01000047">
    <property type="protein sequence ID" value="ERK50581.1"/>
    <property type="molecule type" value="Genomic_DNA"/>
</dbReference>
<evidence type="ECO:0000313" key="5">
    <source>
        <dbReference type="Proteomes" id="UP000016608"/>
    </source>
</evidence>
<dbReference type="Proteomes" id="UP000016608">
    <property type="component" value="Unassembled WGS sequence"/>
</dbReference>
<name>U2Q2K4_EUBRA</name>
<dbReference type="SMART" id="SM00974">
    <property type="entry name" value="T5orf172"/>
    <property type="match status" value="1"/>
</dbReference>
<evidence type="ECO:0000259" key="3">
    <source>
        <dbReference type="SMART" id="SM00974"/>
    </source>
</evidence>
<dbReference type="PATRIC" id="fig|1256908.3.peg.589"/>
<sequence length="528" mass="61591">MVNIFYKSRKDFIMGFGDIFKIKQFKSEIERLTAENQALFSDNSSMHQKMSELGIYDYLKIKEMISSLEKEYAQKEEDLKNNYEKQLENSHKRIKKELHDLEQEVSKKSIKCDEITAILTSLSAQEEKLSKNIKTQTNKLNKIKELVKAINYTFDNYLNYEPSAAALRFPENKLSDIEEISPSVILKLHCMDVKDLRKAYRQNDKQIDSVLQKYSARYTTKANQAIYKLMVLALRSELQNILYNLKYEKLDTSIEDVKKVTQKFLLVAGEGNQSIAGTLTKFIGEIEYLFINAVKIEYNYYVKKEQARQEQMAIREQMRQEAQERKALEEERKKVEKEESKYHTEIEKLKEQLTQAKENELEQLNARILELQSQLADVIVKKEEISNLANGKAGNVYVISNLGSFGENVFKIGMTRRLNPQDRVNELGDASVPFKFDVHSFIFSDDAVGLEKKLHTILNDKRVNKVNMRKEFFYTTIDELEQLVTDIEPTAEFNKTMLAEEFRQSLSSDENYSNDYLLSDEESDEDDD</sequence>
<dbReference type="InterPro" id="IPR018306">
    <property type="entry name" value="Phage_T5_Orf172_DNA-bd"/>
</dbReference>
<feature type="coiled-coil region" evidence="1">
    <location>
        <begin position="22"/>
        <end position="146"/>
    </location>
</feature>
<dbReference type="HOGENOM" id="CLU_024787_2_0_9"/>
<proteinExistence type="predicted"/>
<feature type="compositionally biased region" description="Acidic residues" evidence="2">
    <location>
        <begin position="518"/>
        <end position="528"/>
    </location>
</feature>
<comment type="caution">
    <text evidence="4">The sequence shown here is derived from an EMBL/GenBank/DDBJ whole genome shotgun (WGS) entry which is preliminary data.</text>
</comment>
<accession>U2Q2K4</accession>
<evidence type="ECO:0000256" key="2">
    <source>
        <dbReference type="SAM" id="MobiDB-lite"/>
    </source>
</evidence>
<dbReference type="Pfam" id="PF13455">
    <property type="entry name" value="MUG113"/>
    <property type="match status" value="1"/>
</dbReference>
<dbReference type="AlphaFoldDB" id="U2Q2K4"/>